<dbReference type="EMBL" id="JAJVDC020000034">
    <property type="protein sequence ID" value="KAL1632136.1"/>
    <property type="molecule type" value="Genomic_DNA"/>
</dbReference>
<name>A0ABR3SXR5_9PEZI</name>
<dbReference type="InterPro" id="IPR001447">
    <property type="entry name" value="Arylamine_N-AcTrfase"/>
</dbReference>
<evidence type="ECO:0000313" key="2">
    <source>
        <dbReference type="EMBL" id="KAL1632136.1"/>
    </source>
</evidence>
<protein>
    <recommendedName>
        <fullName evidence="4">Arylamine N-acetyltransferase</fullName>
    </recommendedName>
</protein>
<gene>
    <name evidence="2" type="ORF">SLS56_004025</name>
</gene>
<evidence type="ECO:0000313" key="3">
    <source>
        <dbReference type="Proteomes" id="UP001521116"/>
    </source>
</evidence>
<reference evidence="2 3" key="1">
    <citation type="submission" date="2024-02" db="EMBL/GenBank/DDBJ databases">
        <title>De novo assembly and annotation of 12 fungi associated with fruit tree decline syndrome in Ontario, Canada.</title>
        <authorList>
            <person name="Sulman M."/>
            <person name="Ellouze W."/>
            <person name="Ilyukhin E."/>
        </authorList>
    </citation>
    <scope>NUCLEOTIDE SEQUENCE [LARGE SCALE GENOMIC DNA]</scope>
    <source>
        <strain evidence="2 3">M1-105</strain>
    </source>
</reference>
<dbReference type="PANTHER" id="PTHR11786:SF0">
    <property type="entry name" value="ARYLAMINE N-ACETYLTRANSFERASE 4-RELATED"/>
    <property type="match status" value="1"/>
</dbReference>
<keyword evidence="3" id="KW-1185">Reference proteome</keyword>
<dbReference type="SUPFAM" id="SSF54001">
    <property type="entry name" value="Cysteine proteinases"/>
    <property type="match status" value="1"/>
</dbReference>
<comment type="similarity">
    <text evidence="1">Belongs to the arylamine N-acetyltransferase family.</text>
</comment>
<dbReference type="InterPro" id="IPR053710">
    <property type="entry name" value="Arylamine_NAT_domain_sf"/>
</dbReference>
<accession>A0ABR3SXR5</accession>
<comment type="caution">
    <text evidence="2">The sequence shown here is derived from an EMBL/GenBank/DDBJ whole genome shotgun (WGS) entry which is preliminary data.</text>
</comment>
<evidence type="ECO:0000256" key="1">
    <source>
        <dbReference type="ARBA" id="ARBA00006547"/>
    </source>
</evidence>
<proteinExistence type="inferred from homology"/>
<dbReference type="Pfam" id="PF00797">
    <property type="entry name" value="Acetyltransf_2"/>
    <property type="match status" value="1"/>
</dbReference>
<dbReference type="Proteomes" id="UP001521116">
    <property type="component" value="Unassembled WGS sequence"/>
</dbReference>
<dbReference type="PANTHER" id="PTHR11786">
    <property type="entry name" value="N-HYDROXYARYLAMINE O-ACETYLTRANSFERASE"/>
    <property type="match status" value="1"/>
</dbReference>
<dbReference type="InterPro" id="IPR038765">
    <property type="entry name" value="Papain-like_cys_pep_sf"/>
</dbReference>
<dbReference type="Gene3D" id="3.30.2140.20">
    <property type="match status" value="1"/>
</dbReference>
<sequence>MSSPPAPKAIGAISITSDCLRSYLDFPTALHAHHISTLPYESLSLRYAKEVDISLDVRRILGKFLANGRGGYCMEHSIFFNNVLRALGFPVYLTEARATTRDGAVHVVNTVTLPDGTKWVSDTGFGGDGMRQPMPLVKHHITQNIGPQEIRFEHAGLVNATNTAPDEKRAWIYQ</sequence>
<evidence type="ECO:0008006" key="4">
    <source>
        <dbReference type="Google" id="ProtNLM"/>
    </source>
</evidence>
<organism evidence="2 3">
    <name type="scientific">Neofusicoccum ribis</name>
    <dbReference type="NCBI Taxonomy" id="45134"/>
    <lineage>
        <taxon>Eukaryota</taxon>
        <taxon>Fungi</taxon>
        <taxon>Dikarya</taxon>
        <taxon>Ascomycota</taxon>
        <taxon>Pezizomycotina</taxon>
        <taxon>Dothideomycetes</taxon>
        <taxon>Dothideomycetes incertae sedis</taxon>
        <taxon>Botryosphaeriales</taxon>
        <taxon>Botryosphaeriaceae</taxon>
        <taxon>Neofusicoccum</taxon>
    </lineage>
</organism>